<dbReference type="PANTHER" id="PTHR23055">
    <property type="entry name" value="CALCIUM BINDING PROTEINS"/>
    <property type="match status" value="1"/>
</dbReference>
<reference evidence="11" key="1">
    <citation type="journal article" date="2020" name="Mol. Plant Microbe Interact.">
        <title>Genome Sequence of the Biocontrol Agent Coniothyrium minitans strain Conio (IMI 134523).</title>
        <authorList>
            <person name="Patel D."/>
            <person name="Shittu T.A."/>
            <person name="Baroncelli R."/>
            <person name="Muthumeenakshi S."/>
            <person name="Osborne T.H."/>
            <person name="Janganan T.K."/>
            <person name="Sreenivasaprasad S."/>
        </authorList>
    </citation>
    <scope>NUCLEOTIDE SEQUENCE</scope>
    <source>
        <strain evidence="11">Conio</strain>
    </source>
</reference>
<gene>
    <name evidence="11" type="ORF">PMIN01_07058</name>
</gene>
<dbReference type="SUPFAM" id="SSF47473">
    <property type="entry name" value="EF-hand"/>
    <property type="match status" value="1"/>
</dbReference>
<proteinExistence type="predicted"/>
<dbReference type="InterPro" id="IPR043145">
    <property type="entry name" value="Znf_ZZ_sf"/>
</dbReference>
<keyword evidence="1" id="KW-0479">Metal-binding</keyword>
<dbReference type="InterPro" id="IPR028846">
    <property type="entry name" value="Recoverin"/>
</dbReference>
<feature type="domain" description="EF-hand" evidence="10">
    <location>
        <begin position="406"/>
        <end position="441"/>
    </location>
</feature>
<keyword evidence="12" id="KW-1185">Reference proteome</keyword>
<keyword evidence="3 6" id="KW-0863">Zinc-finger</keyword>
<keyword evidence="8" id="KW-0812">Transmembrane</keyword>
<feature type="compositionally biased region" description="Polar residues" evidence="7">
    <location>
        <begin position="570"/>
        <end position="581"/>
    </location>
</feature>
<dbReference type="Gene3D" id="1.10.238.10">
    <property type="entry name" value="EF-hand"/>
    <property type="match status" value="1"/>
</dbReference>
<keyword evidence="4" id="KW-0862">Zinc</keyword>
<protein>
    <submittedName>
        <fullName evidence="11">Uncharacterized protein</fullName>
    </submittedName>
</protein>
<evidence type="ECO:0000259" key="9">
    <source>
        <dbReference type="PROSITE" id="PS50135"/>
    </source>
</evidence>
<dbReference type="GO" id="GO:0016020">
    <property type="term" value="C:membrane"/>
    <property type="evidence" value="ECO:0007669"/>
    <property type="project" value="TreeGrafter"/>
</dbReference>
<feature type="compositionally biased region" description="Basic and acidic residues" evidence="7">
    <location>
        <begin position="613"/>
        <end position="622"/>
    </location>
</feature>
<comment type="caution">
    <text evidence="11">The sequence shown here is derived from an EMBL/GenBank/DDBJ whole genome shotgun (WGS) entry which is preliminary data.</text>
</comment>
<dbReference type="Proteomes" id="UP000756921">
    <property type="component" value="Unassembled WGS sequence"/>
</dbReference>
<sequence length="1036" mass="117277">MPTPSSVSRYRPAVLVFTGAAAAYVTWLLYTSFSGTPSDGLHRSNAVRRSNPRPRPQNRNHNRPQRIVEQILAEPISLGEFDFFGRSITLETGNVMDRDELLVLGRELRPDADDEGIERVINHLYDYYVDMFLETLAQGRPLSEMPRGDLEAIVSIANEQSTWQGTEYAFQRLRTRPSILTAQDLVGHVETVPPTDAGDWEDDMVGDTEGQTLQRTLYHIAEDRARHEGVVHRGITCNGCDSRPIRGIRWHCANCADFDLCSDCEATNSHIKTHIFYKIRVPAPNLSITKQEPLYPGRPYLMSPSVDAKLKRRLVHDTRIEAEEIEALWDQFTCLATVPWTTDPNGLGWALDRRAFNHAFIPRYSTFKSAPNLIYDRVFSYFDTDHNTLIGFEEFVKGIDGLHATDAHVKLKIVFNGYDIDGDGYISRKDVLRVFRAHYAIEREATRNYLAESAEEMSVRGALDVIQSAQPLASAFTQAAIEPGEPNWLLRTKQPDDEVDTAPIIENQSDALDRDVVIRSTSKNMFDEDGDELDPNMSTDNILKDRWARRQFYTDEEEGFTRPEGAPGSPRTTAFDDQTNGFHDEHAVEDEECKPPTPGSERPRWSRSSSRVRFQDDLDVETRSNASTSSRPVGERWGGYEIPEPEKDLGKEVLYQITQQAFNELLDPLFKEGEDAAMDAYACRDERRHYVAEIDAVLEKFERDRDMLEKMDSVGAFTYSNCVLKALCEENFVKLSENAPRDLTEIAPMVDDIFKNAEKSITTFTAHWVKDRTPHQETDLWLMMLYRAQLEFEVTATLLELAMRQGWVLAPSPTSPIAKRITRYRQSASKVADRDRTFPQFRPNSLEDAVPPVKKAPDAAVDATLEPPGRPFGPLFVVLARTDTASTANDTKSATEVGAAPYDLPEHNITLSRPLVMNEIGPHPCMHNLSFSFPNGTTSTVTLKDETRILGQHPAYDPDMPQVDGTFHAAIRAAAAEPNTTKNRHLRRVVLARLESVDRRDGERKGSGKVGFEEFEKAARDGRMRFLESWMDWVSF</sequence>
<keyword evidence="5" id="KW-0106">Calcium</keyword>
<dbReference type="PRINTS" id="PR00450">
    <property type="entry name" value="RECOVERIN"/>
</dbReference>
<dbReference type="AlphaFoldDB" id="A0A9P6KQD4"/>
<evidence type="ECO:0000256" key="5">
    <source>
        <dbReference type="ARBA" id="ARBA00022837"/>
    </source>
</evidence>
<keyword evidence="2" id="KW-0677">Repeat</keyword>
<dbReference type="SUPFAM" id="SSF57850">
    <property type="entry name" value="RING/U-box"/>
    <property type="match status" value="1"/>
</dbReference>
<evidence type="ECO:0000313" key="12">
    <source>
        <dbReference type="Proteomes" id="UP000756921"/>
    </source>
</evidence>
<dbReference type="OrthoDB" id="2122982at2759"/>
<evidence type="ECO:0000256" key="6">
    <source>
        <dbReference type="PROSITE-ProRule" id="PRU00228"/>
    </source>
</evidence>
<dbReference type="PROSITE" id="PS50222">
    <property type="entry name" value="EF_HAND_2"/>
    <property type="match status" value="2"/>
</dbReference>
<accession>A0A9P6KQD4</accession>
<evidence type="ECO:0000256" key="7">
    <source>
        <dbReference type="SAM" id="MobiDB-lite"/>
    </source>
</evidence>
<feature type="domain" description="ZZ-type" evidence="9">
    <location>
        <begin position="232"/>
        <end position="284"/>
    </location>
</feature>
<dbReference type="CDD" id="cd02340">
    <property type="entry name" value="ZZ_NBR1_like"/>
    <property type="match status" value="1"/>
</dbReference>
<dbReference type="SMART" id="SM00291">
    <property type="entry name" value="ZnF_ZZ"/>
    <property type="match status" value="1"/>
</dbReference>
<evidence type="ECO:0000259" key="10">
    <source>
        <dbReference type="PROSITE" id="PS50222"/>
    </source>
</evidence>
<dbReference type="InterPro" id="IPR002048">
    <property type="entry name" value="EF_hand_dom"/>
</dbReference>
<dbReference type="PROSITE" id="PS01357">
    <property type="entry name" value="ZF_ZZ_1"/>
    <property type="match status" value="1"/>
</dbReference>
<dbReference type="PROSITE" id="PS50135">
    <property type="entry name" value="ZF_ZZ_2"/>
    <property type="match status" value="1"/>
</dbReference>
<organism evidence="11 12">
    <name type="scientific">Paraphaeosphaeria minitans</name>
    <dbReference type="NCBI Taxonomy" id="565426"/>
    <lineage>
        <taxon>Eukaryota</taxon>
        <taxon>Fungi</taxon>
        <taxon>Dikarya</taxon>
        <taxon>Ascomycota</taxon>
        <taxon>Pezizomycotina</taxon>
        <taxon>Dothideomycetes</taxon>
        <taxon>Pleosporomycetidae</taxon>
        <taxon>Pleosporales</taxon>
        <taxon>Massarineae</taxon>
        <taxon>Didymosphaeriaceae</taxon>
        <taxon>Paraphaeosphaeria</taxon>
    </lineage>
</organism>
<evidence type="ECO:0000313" key="11">
    <source>
        <dbReference type="EMBL" id="KAF9735653.1"/>
    </source>
</evidence>
<feature type="region of interest" description="Disordered" evidence="7">
    <location>
        <begin position="554"/>
        <end position="641"/>
    </location>
</feature>
<dbReference type="EMBL" id="WJXW01000006">
    <property type="protein sequence ID" value="KAF9735653.1"/>
    <property type="molecule type" value="Genomic_DNA"/>
</dbReference>
<dbReference type="InterPro" id="IPR018247">
    <property type="entry name" value="EF_Hand_1_Ca_BS"/>
</dbReference>
<evidence type="ECO:0000256" key="3">
    <source>
        <dbReference type="ARBA" id="ARBA00022771"/>
    </source>
</evidence>
<name>A0A9P6KQD4_9PLEO</name>
<keyword evidence="8" id="KW-0472">Membrane</keyword>
<dbReference type="PROSITE" id="PS00018">
    <property type="entry name" value="EF_HAND_1"/>
    <property type="match status" value="1"/>
</dbReference>
<dbReference type="GO" id="GO:0005509">
    <property type="term" value="F:calcium ion binding"/>
    <property type="evidence" value="ECO:0007669"/>
    <property type="project" value="InterPro"/>
</dbReference>
<dbReference type="GO" id="GO:0008270">
    <property type="term" value="F:zinc ion binding"/>
    <property type="evidence" value="ECO:0007669"/>
    <property type="project" value="UniProtKB-KW"/>
</dbReference>
<dbReference type="PANTHER" id="PTHR23055:SF187">
    <property type="entry name" value="EF HAND DOMAIN PROTEIN (AFU_ORTHOLOGUE AFUA_6G07310)"/>
    <property type="match status" value="1"/>
</dbReference>
<dbReference type="Gene3D" id="3.30.60.90">
    <property type="match status" value="1"/>
</dbReference>
<feature type="region of interest" description="Disordered" evidence="7">
    <location>
        <begin position="39"/>
        <end position="64"/>
    </location>
</feature>
<feature type="transmembrane region" description="Helical" evidence="8">
    <location>
        <begin position="12"/>
        <end position="30"/>
    </location>
</feature>
<dbReference type="InterPro" id="IPR000433">
    <property type="entry name" value="Znf_ZZ"/>
</dbReference>
<evidence type="ECO:0000256" key="2">
    <source>
        <dbReference type="ARBA" id="ARBA00022737"/>
    </source>
</evidence>
<feature type="domain" description="EF-hand" evidence="10">
    <location>
        <begin position="370"/>
        <end position="405"/>
    </location>
</feature>
<dbReference type="GO" id="GO:0005829">
    <property type="term" value="C:cytosol"/>
    <property type="evidence" value="ECO:0007669"/>
    <property type="project" value="TreeGrafter"/>
</dbReference>
<feature type="compositionally biased region" description="Basic residues" evidence="7">
    <location>
        <begin position="50"/>
        <end position="64"/>
    </location>
</feature>
<evidence type="ECO:0000256" key="4">
    <source>
        <dbReference type="ARBA" id="ARBA00022833"/>
    </source>
</evidence>
<evidence type="ECO:0000256" key="1">
    <source>
        <dbReference type="ARBA" id="ARBA00022723"/>
    </source>
</evidence>
<dbReference type="Pfam" id="PF00569">
    <property type="entry name" value="ZZ"/>
    <property type="match status" value="1"/>
</dbReference>
<keyword evidence="8" id="KW-1133">Transmembrane helix</keyword>
<evidence type="ECO:0000256" key="8">
    <source>
        <dbReference type="SAM" id="Phobius"/>
    </source>
</evidence>
<dbReference type="CDD" id="cd00051">
    <property type="entry name" value="EFh"/>
    <property type="match status" value="1"/>
</dbReference>
<dbReference type="SMART" id="SM00054">
    <property type="entry name" value="EFh"/>
    <property type="match status" value="2"/>
</dbReference>
<dbReference type="InterPro" id="IPR011992">
    <property type="entry name" value="EF-hand-dom_pair"/>
</dbReference>